<sequence length="171" mass="18362">SKWIWTPEMAAGTAPEGRRWFRKVLTAPEGKTPIYAHILSRAEDVHGFFVNGRAVGSSSPLSVLNWVCVALRPYHNVFAVKAINTGGPAGVLATIQVTYADGTTSTVVTDASWRFKQTFEPGSDTATFDDAHWGTAFVLPNETTTADGMMWPVMLPCAASISPGTCETIAV</sequence>
<proteinExistence type="predicted"/>
<keyword evidence="2" id="KW-1185">Reference proteome</keyword>
<accession>A0AAD6Z3A4</accession>
<feature type="non-terminal residue" evidence="1">
    <location>
        <position position="1"/>
    </location>
</feature>
<comment type="caution">
    <text evidence="1">The sequence shown here is derived from an EMBL/GenBank/DDBJ whole genome shotgun (WGS) entry which is preliminary data.</text>
</comment>
<dbReference type="Proteomes" id="UP001218218">
    <property type="component" value="Unassembled WGS sequence"/>
</dbReference>
<dbReference type="AlphaFoldDB" id="A0AAD6Z3A4"/>
<evidence type="ECO:0000313" key="2">
    <source>
        <dbReference type="Proteomes" id="UP001218218"/>
    </source>
</evidence>
<reference evidence="1" key="1">
    <citation type="submission" date="2023-03" db="EMBL/GenBank/DDBJ databases">
        <title>Massive genome expansion in bonnet fungi (Mycena s.s.) driven by repeated elements and novel gene families across ecological guilds.</title>
        <authorList>
            <consortium name="Lawrence Berkeley National Laboratory"/>
            <person name="Harder C.B."/>
            <person name="Miyauchi S."/>
            <person name="Viragh M."/>
            <person name="Kuo A."/>
            <person name="Thoen E."/>
            <person name="Andreopoulos B."/>
            <person name="Lu D."/>
            <person name="Skrede I."/>
            <person name="Drula E."/>
            <person name="Henrissat B."/>
            <person name="Morin E."/>
            <person name="Kohler A."/>
            <person name="Barry K."/>
            <person name="LaButti K."/>
            <person name="Morin E."/>
            <person name="Salamov A."/>
            <person name="Lipzen A."/>
            <person name="Mereny Z."/>
            <person name="Hegedus B."/>
            <person name="Baldrian P."/>
            <person name="Stursova M."/>
            <person name="Weitz H."/>
            <person name="Taylor A."/>
            <person name="Grigoriev I.V."/>
            <person name="Nagy L.G."/>
            <person name="Martin F."/>
            <person name="Kauserud H."/>
        </authorList>
    </citation>
    <scope>NUCLEOTIDE SEQUENCE</scope>
    <source>
        <strain evidence="1">CBHHK002</strain>
    </source>
</reference>
<name>A0AAD6Z3A4_9AGAR</name>
<dbReference type="Gene3D" id="2.60.120.260">
    <property type="entry name" value="Galactose-binding domain-like"/>
    <property type="match status" value="1"/>
</dbReference>
<protein>
    <submittedName>
        <fullName evidence="1">Uncharacterized protein</fullName>
    </submittedName>
</protein>
<gene>
    <name evidence="1" type="ORF">DFH08DRAFT_721190</name>
</gene>
<organism evidence="1 2">
    <name type="scientific">Mycena albidolilacea</name>
    <dbReference type="NCBI Taxonomy" id="1033008"/>
    <lineage>
        <taxon>Eukaryota</taxon>
        <taxon>Fungi</taxon>
        <taxon>Dikarya</taxon>
        <taxon>Basidiomycota</taxon>
        <taxon>Agaricomycotina</taxon>
        <taxon>Agaricomycetes</taxon>
        <taxon>Agaricomycetidae</taxon>
        <taxon>Agaricales</taxon>
        <taxon>Marasmiineae</taxon>
        <taxon>Mycenaceae</taxon>
        <taxon>Mycena</taxon>
    </lineage>
</organism>
<dbReference type="EMBL" id="JARIHO010000097">
    <property type="protein sequence ID" value="KAJ7305421.1"/>
    <property type="molecule type" value="Genomic_DNA"/>
</dbReference>
<evidence type="ECO:0000313" key="1">
    <source>
        <dbReference type="EMBL" id="KAJ7305421.1"/>
    </source>
</evidence>